<evidence type="ECO:0000256" key="1">
    <source>
        <dbReference type="PROSITE-ProRule" id="PRU00024"/>
    </source>
</evidence>
<evidence type="ECO:0000259" key="2">
    <source>
        <dbReference type="PROSITE" id="PS50119"/>
    </source>
</evidence>
<dbReference type="Proteomes" id="UP001164746">
    <property type="component" value="Chromosome 11"/>
</dbReference>
<keyword evidence="4" id="KW-1185">Reference proteome</keyword>
<dbReference type="SUPFAM" id="SSF50969">
    <property type="entry name" value="YVTN repeat-like/Quinoprotein amine dehydrogenase"/>
    <property type="match status" value="1"/>
</dbReference>
<gene>
    <name evidence="3" type="ORF">MAR_001252</name>
</gene>
<dbReference type="EMBL" id="CP111022">
    <property type="protein sequence ID" value="WAR19414.1"/>
    <property type="molecule type" value="Genomic_DNA"/>
</dbReference>
<dbReference type="InterPro" id="IPR000315">
    <property type="entry name" value="Znf_B-box"/>
</dbReference>
<dbReference type="InterPro" id="IPR011044">
    <property type="entry name" value="Quino_amine_DH_bsu"/>
</dbReference>
<evidence type="ECO:0000313" key="3">
    <source>
        <dbReference type="EMBL" id="WAR19414.1"/>
    </source>
</evidence>
<accession>A0ABY7FEV9</accession>
<sequence length="272" mass="30753">MATKLSDSVLNSGDFEYDFPCTECQERALNSEAIYYCENCTRQFCGLCIKKHDQFYRGHQILGLKKRDAWGKVMATDKQYSLVENKHFKVKLKHDKNSCSISGITVLPGGEIVIADSKNRNLMLLSASYTVVGHARVPVGPWEICAVSDKQVAVGTVGWDIQFFHVQNKQLKMDRKIQMEHKCYYVSYSEGHLYVSSGLTVYQYTLAGQRVREIYKTDGWTVWGLDISVVRVRNDSNISANSLELIPESTEFSTKVLAKLKTNNPPSANNSK</sequence>
<proteinExistence type="predicted"/>
<keyword evidence="1" id="KW-0862">Zinc</keyword>
<reference evidence="3" key="1">
    <citation type="submission" date="2022-11" db="EMBL/GenBank/DDBJ databases">
        <title>Centuries of genome instability and evolution in soft-shell clam transmissible cancer (bioRxiv).</title>
        <authorList>
            <person name="Hart S.F.M."/>
            <person name="Yonemitsu M.A."/>
            <person name="Giersch R.M."/>
            <person name="Beal B.F."/>
            <person name="Arriagada G."/>
            <person name="Davis B.W."/>
            <person name="Ostrander E.A."/>
            <person name="Goff S.P."/>
            <person name="Metzger M.J."/>
        </authorList>
    </citation>
    <scope>NUCLEOTIDE SEQUENCE</scope>
    <source>
        <strain evidence="3">MELC-2E11</strain>
        <tissue evidence="3">Siphon/mantle</tissue>
    </source>
</reference>
<name>A0ABY7FEV9_MYAAR</name>
<organism evidence="3 4">
    <name type="scientific">Mya arenaria</name>
    <name type="common">Soft-shell clam</name>
    <dbReference type="NCBI Taxonomy" id="6604"/>
    <lineage>
        <taxon>Eukaryota</taxon>
        <taxon>Metazoa</taxon>
        <taxon>Spiralia</taxon>
        <taxon>Lophotrochozoa</taxon>
        <taxon>Mollusca</taxon>
        <taxon>Bivalvia</taxon>
        <taxon>Autobranchia</taxon>
        <taxon>Heteroconchia</taxon>
        <taxon>Euheterodonta</taxon>
        <taxon>Imparidentia</taxon>
        <taxon>Neoheterodontei</taxon>
        <taxon>Myida</taxon>
        <taxon>Myoidea</taxon>
        <taxon>Myidae</taxon>
        <taxon>Mya</taxon>
    </lineage>
</organism>
<keyword evidence="1" id="KW-0479">Metal-binding</keyword>
<dbReference type="PROSITE" id="PS50119">
    <property type="entry name" value="ZF_BBOX"/>
    <property type="match status" value="1"/>
</dbReference>
<protein>
    <recommendedName>
        <fullName evidence="2">B box-type domain-containing protein</fullName>
    </recommendedName>
</protein>
<keyword evidence="1" id="KW-0863">Zinc-finger</keyword>
<feature type="domain" description="B box-type" evidence="2">
    <location>
        <begin position="21"/>
        <end position="64"/>
    </location>
</feature>
<evidence type="ECO:0000313" key="4">
    <source>
        <dbReference type="Proteomes" id="UP001164746"/>
    </source>
</evidence>